<sequence length="133" mass="14188">MRPRRKVSLTEQMVRAAAAASNDGVGLKIICDAFGCGQSLLQSELRTIGHPGKYTGAVMGVPAAKIAARAHWPKLKAAMAEDGEQVARVAEPLPVRPRATYRPVSDELGIRVYTSPNGVSLPYLSSIYGEARA</sequence>
<evidence type="ECO:0000313" key="2">
    <source>
        <dbReference type="Proteomes" id="UP000537592"/>
    </source>
</evidence>
<dbReference type="AlphaFoldDB" id="A0A7W5Z293"/>
<dbReference type="RefSeq" id="WP_183750822.1">
    <property type="nucleotide sequence ID" value="NZ_JACICC010000002.1"/>
</dbReference>
<comment type="caution">
    <text evidence="1">The sequence shown here is derived from an EMBL/GenBank/DDBJ whole genome shotgun (WGS) entry which is preliminary data.</text>
</comment>
<reference evidence="1 2" key="1">
    <citation type="submission" date="2020-08" db="EMBL/GenBank/DDBJ databases">
        <title>Genomic Encyclopedia of Type Strains, Phase IV (KMG-IV): sequencing the most valuable type-strain genomes for metagenomic binning, comparative biology and taxonomic classification.</title>
        <authorList>
            <person name="Goeker M."/>
        </authorList>
    </citation>
    <scope>NUCLEOTIDE SEQUENCE [LARGE SCALE GENOMIC DNA]</scope>
    <source>
        <strain evidence="1 2">DSM 28760</strain>
    </source>
</reference>
<keyword evidence="2" id="KW-1185">Reference proteome</keyword>
<name>A0A7W5Z293_9HYPH</name>
<organism evidence="1 2">
    <name type="scientific">Pseudochelatococcus contaminans</name>
    <dbReference type="NCBI Taxonomy" id="1538103"/>
    <lineage>
        <taxon>Bacteria</taxon>
        <taxon>Pseudomonadati</taxon>
        <taxon>Pseudomonadota</taxon>
        <taxon>Alphaproteobacteria</taxon>
        <taxon>Hyphomicrobiales</taxon>
        <taxon>Chelatococcaceae</taxon>
        <taxon>Pseudochelatococcus</taxon>
    </lineage>
</organism>
<dbReference type="EMBL" id="JACICC010000002">
    <property type="protein sequence ID" value="MBB3808780.1"/>
    <property type="molecule type" value="Genomic_DNA"/>
</dbReference>
<proteinExistence type="predicted"/>
<dbReference type="Proteomes" id="UP000537592">
    <property type="component" value="Unassembled WGS sequence"/>
</dbReference>
<protein>
    <submittedName>
        <fullName evidence="1">Uncharacterized protein</fullName>
    </submittedName>
</protein>
<gene>
    <name evidence="1" type="ORF">FHS81_000850</name>
</gene>
<evidence type="ECO:0000313" key="1">
    <source>
        <dbReference type="EMBL" id="MBB3808780.1"/>
    </source>
</evidence>
<accession>A0A7W5Z293</accession>